<keyword evidence="10" id="KW-1185">Reference proteome</keyword>
<evidence type="ECO:0000256" key="8">
    <source>
        <dbReference type="SAM" id="Phobius"/>
    </source>
</evidence>
<keyword evidence="5 8" id="KW-1133">Transmembrane helix</keyword>
<evidence type="ECO:0000256" key="5">
    <source>
        <dbReference type="ARBA" id="ARBA00022989"/>
    </source>
</evidence>
<comment type="similarity">
    <text evidence="2">Belongs to the DoxX family.</text>
</comment>
<protein>
    <recommendedName>
        <fullName evidence="11">DoxX family protein</fullName>
    </recommendedName>
</protein>
<gene>
    <name evidence="9" type="ORF">GCM10009767_11960</name>
</gene>
<dbReference type="Proteomes" id="UP001501204">
    <property type="component" value="Unassembled WGS sequence"/>
</dbReference>
<accession>A0ABN2KF15</accession>
<feature type="transmembrane region" description="Helical" evidence="8">
    <location>
        <begin position="71"/>
        <end position="94"/>
    </location>
</feature>
<evidence type="ECO:0000313" key="9">
    <source>
        <dbReference type="EMBL" id="GAA1754424.1"/>
    </source>
</evidence>
<keyword evidence="4 8" id="KW-0812">Transmembrane</keyword>
<evidence type="ECO:0000313" key="10">
    <source>
        <dbReference type="Proteomes" id="UP001501204"/>
    </source>
</evidence>
<keyword evidence="6 8" id="KW-0472">Membrane</keyword>
<feature type="transmembrane region" description="Helical" evidence="8">
    <location>
        <begin position="131"/>
        <end position="152"/>
    </location>
</feature>
<reference evidence="9 10" key="1">
    <citation type="journal article" date="2019" name="Int. J. Syst. Evol. Microbiol.">
        <title>The Global Catalogue of Microorganisms (GCM) 10K type strain sequencing project: providing services to taxonomists for standard genome sequencing and annotation.</title>
        <authorList>
            <consortium name="The Broad Institute Genomics Platform"/>
            <consortium name="The Broad Institute Genome Sequencing Center for Infectious Disease"/>
            <person name="Wu L."/>
            <person name="Ma J."/>
        </authorList>
    </citation>
    <scope>NUCLEOTIDE SEQUENCE [LARGE SCALE GENOMIC DNA]</scope>
    <source>
        <strain evidence="9 10">JCM 14735</strain>
    </source>
</reference>
<dbReference type="PANTHER" id="PTHR33452">
    <property type="entry name" value="OXIDOREDUCTASE CATD-RELATED"/>
    <property type="match status" value="1"/>
</dbReference>
<organism evidence="9 10">
    <name type="scientific">Kocuria aegyptia</name>
    <dbReference type="NCBI Taxonomy" id="330943"/>
    <lineage>
        <taxon>Bacteria</taxon>
        <taxon>Bacillati</taxon>
        <taxon>Actinomycetota</taxon>
        <taxon>Actinomycetes</taxon>
        <taxon>Micrococcales</taxon>
        <taxon>Micrococcaceae</taxon>
        <taxon>Kocuria</taxon>
    </lineage>
</organism>
<evidence type="ECO:0000256" key="7">
    <source>
        <dbReference type="SAM" id="MobiDB-lite"/>
    </source>
</evidence>
<name>A0ABN2KF15_9MICC</name>
<evidence type="ECO:0008006" key="11">
    <source>
        <dbReference type="Google" id="ProtNLM"/>
    </source>
</evidence>
<evidence type="ECO:0000256" key="4">
    <source>
        <dbReference type="ARBA" id="ARBA00022692"/>
    </source>
</evidence>
<feature type="region of interest" description="Disordered" evidence="7">
    <location>
        <begin position="1"/>
        <end position="23"/>
    </location>
</feature>
<feature type="transmembrane region" description="Helical" evidence="8">
    <location>
        <begin position="101"/>
        <end position="125"/>
    </location>
</feature>
<proteinExistence type="inferred from homology"/>
<comment type="subcellular location">
    <subcellularLocation>
        <location evidence="1">Cell membrane</location>
        <topology evidence="1">Multi-pass membrane protein</topology>
    </subcellularLocation>
</comment>
<dbReference type="EMBL" id="BAAAOA010000014">
    <property type="protein sequence ID" value="GAA1754424.1"/>
    <property type="molecule type" value="Genomic_DNA"/>
</dbReference>
<dbReference type="InterPro" id="IPR051907">
    <property type="entry name" value="DoxX-like_oxidoreductase"/>
</dbReference>
<comment type="caution">
    <text evidence="9">The sequence shown here is derived from an EMBL/GenBank/DDBJ whole genome shotgun (WGS) entry which is preliminary data.</text>
</comment>
<evidence type="ECO:0000256" key="6">
    <source>
        <dbReference type="ARBA" id="ARBA00023136"/>
    </source>
</evidence>
<evidence type="ECO:0000256" key="3">
    <source>
        <dbReference type="ARBA" id="ARBA00022475"/>
    </source>
</evidence>
<keyword evidence="3" id="KW-1003">Cell membrane</keyword>
<evidence type="ECO:0000256" key="2">
    <source>
        <dbReference type="ARBA" id="ARBA00006679"/>
    </source>
</evidence>
<dbReference type="PANTHER" id="PTHR33452:SF1">
    <property type="entry name" value="INNER MEMBRANE PROTEIN YPHA-RELATED"/>
    <property type="match status" value="1"/>
</dbReference>
<dbReference type="Pfam" id="PF07681">
    <property type="entry name" value="DoxX"/>
    <property type="match status" value="1"/>
</dbReference>
<feature type="compositionally biased region" description="Polar residues" evidence="7">
    <location>
        <begin position="1"/>
        <end position="15"/>
    </location>
</feature>
<sequence length="166" mass="16907">MGYSRDMSTTQTPQRSATARSSAPAADSSAASLGLTVLRVVLGATFLLHGWQKFTEWTIAGTQASFAQMGVPAAELAAPAVAVLELVGGLLLVLGLGTRVVAALLALTMLGALVLVHLPAGFFAADGGVELVLLLAAAAALYALAGAGRWSVDHVITARRRSAVRA</sequence>
<feature type="transmembrane region" description="Helical" evidence="8">
    <location>
        <begin position="30"/>
        <end position="51"/>
    </location>
</feature>
<dbReference type="InterPro" id="IPR032808">
    <property type="entry name" value="DoxX"/>
</dbReference>
<evidence type="ECO:0000256" key="1">
    <source>
        <dbReference type="ARBA" id="ARBA00004651"/>
    </source>
</evidence>